<evidence type="ECO:0000256" key="4">
    <source>
        <dbReference type="ARBA" id="ARBA00022723"/>
    </source>
</evidence>
<comment type="catalytic activity">
    <reaction evidence="10">
        <text>L-threonyl-[protein] + ATP = O-phospho-L-threonyl-[protein] + ADP + H(+)</text>
        <dbReference type="Rhea" id="RHEA:46608"/>
        <dbReference type="Rhea" id="RHEA-COMP:11060"/>
        <dbReference type="Rhea" id="RHEA-COMP:11605"/>
        <dbReference type="ChEBI" id="CHEBI:15378"/>
        <dbReference type="ChEBI" id="CHEBI:30013"/>
        <dbReference type="ChEBI" id="CHEBI:30616"/>
        <dbReference type="ChEBI" id="CHEBI:61977"/>
        <dbReference type="ChEBI" id="CHEBI:456216"/>
        <dbReference type="EC" id="2.7.11.1"/>
    </reaction>
</comment>
<dbReference type="Proteomes" id="UP000030755">
    <property type="component" value="Unassembled WGS sequence"/>
</dbReference>
<keyword evidence="8" id="KW-0106">Calcium</keyword>
<feature type="domain" description="EF-hand" evidence="15">
    <location>
        <begin position="74"/>
        <end position="109"/>
    </location>
</feature>
<dbReference type="GO" id="GO:0106310">
    <property type="term" value="F:protein serine kinase activity"/>
    <property type="evidence" value="ECO:0007669"/>
    <property type="project" value="RHEA"/>
</dbReference>
<dbReference type="Pfam" id="PF13499">
    <property type="entry name" value="EF-hand_7"/>
    <property type="match status" value="1"/>
</dbReference>
<dbReference type="EC" id="2.7.11.1" evidence="1"/>
<dbReference type="InterPro" id="IPR011992">
    <property type="entry name" value="EF-hand-dom_pair"/>
</dbReference>
<dbReference type="PANTHER" id="PTHR24346">
    <property type="entry name" value="MAP/MICROTUBULE AFFINITY-REGULATING KINASE"/>
    <property type="match status" value="1"/>
</dbReference>
<feature type="compositionally biased region" description="Basic and acidic residues" evidence="13">
    <location>
        <begin position="543"/>
        <end position="555"/>
    </location>
</feature>
<dbReference type="Pfam" id="PF00069">
    <property type="entry name" value="Pkinase"/>
    <property type="match status" value="1"/>
</dbReference>
<evidence type="ECO:0000256" key="3">
    <source>
        <dbReference type="ARBA" id="ARBA00022679"/>
    </source>
</evidence>
<feature type="region of interest" description="Disordered" evidence="13">
    <location>
        <begin position="543"/>
        <end position="632"/>
    </location>
</feature>
<dbReference type="SUPFAM" id="SSF103243">
    <property type="entry name" value="KA1-like"/>
    <property type="match status" value="1"/>
</dbReference>
<dbReference type="OrthoDB" id="429467at2759"/>
<dbReference type="GO" id="GO:0005509">
    <property type="term" value="F:calcium ion binding"/>
    <property type="evidence" value="ECO:0007669"/>
    <property type="project" value="InterPro"/>
</dbReference>
<dbReference type="InterPro" id="IPR011009">
    <property type="entry name" value="Kinase-like_dom_sf"/>
</dbReference>
<dbReference type="PROSITE" id="PS00107">
    <property type="entry name" value="PROTEIN_KINASE_ATP"/>
    <property type="match status" value="1"/>
</dbReference>
<reference evidence="16 17" key="1">
    <citation type="journal article" date="2013" name="Curr. Biol.">
        <title>Shared signatures of parasitism and phylogenomics unite Cryptomycota and microsporidia.</title>
        <authorList>
            <person name="James T.Y."/>
            <person name="Pelin A."/>
            <person name="Bonen L."/>
            <person name="Ahrendt S."/>
            <person name="Sain D."/>
            <person name="Corradi N."/>
            <person name="Stajich J.E."/>
        </authorList>
    </citation>
    <scope>NUCLEOTIDE SEQUENCE [LARGE SCALE GENOMIC DNA]</scope>
    <source>
        <strain evidence="16 17">CSF55</strain>
    </source>
</reference>
<evidence type="ECO:0000259" key="14">
    <source>
        <dbReference type="PROSITE" id="PS50011"/>
    </source>
</evidence>
<dbReference type="EMBL" id="KE561067">
    <property type="protein sequence ID" value="EPZ33309.1"/>
    <property type="molecule type" value="Genomic_DNA"/>
</dbReference>
<keyword evidence="7 16" id="KW-0418">Kinase</keyword>
<dbReference type="FunFam" id="1.10.238.10:FF:000007">
    <property type="entry name" value="Putative myosin regulatory light chain sqh"/>
    <property type="match status" value="1"/>
</dbReference>
<keyword evidence="9 12" id="KW-0067">ATP-binding</keyword>
<evidence type="ECO:0000256" key="1">
    <source>
        <dbReference type="ARBA" id="ARBA00012513"/>
    </source>
</evidence>
<evidence type="ECO:0000256" key="8">
    <source>
        <dbReference type="ARBA" id="ARBA00022837"/>
    </source>
</evidence>
<feature type="binding site" evidence="12">
    <location>
        <position position="195"/>
    </location>
    <ligand>
        <name>ATP</name>
        <dbReference type="ChEBI" id="CHEBI:30616"/>
    </ligand>
</feature>
<keyword evidence="17" id="KW-1185">Reference proteome</keyword>
<comment type="catalytic activity">
    <reaction evidence="11">
        <text>L-seryl-[protein] + ATP = O-phospho-L-seryl-[protein] + ADP + H(+)</text>
        <dbReference type="Rhea" id="RHEA:17989"/>
        <dbReference type="Rhea" id="RHEA-COMP:9863"/>
        <dbReference type="Rhea" id="RHEA-COMP:11604"/>
        <dbReference type="ChEBI" id="CHEBI:15378"/>
        <dbReference type="ChEBI" id="CHEBI:29999"/>
        <dbReference type="ChEBI" id="CHEBI:30616"/>
        <dbReference type="ChEBI" id="CHEBI:83421"/>
        <dbReference type="ChEBI" id="CHEBI:456216"/>
        <dbReference type="EC" id="2.7.11.1"/>
    </reaction>
</comment>
<feature type="region of interest" description="Disordered" evidence="13">
    <location>
        <begin position="481"/>
        <end position="530"/>
    </location>
</feature>
<dbReference type="GO" id="GO:0005737">
    <property type="term" value="C:cytoplasm"/>
    <property type="evidence" value="ECO:0007669"/>
    <property type="project" value="TreeGrafter"/>
</dbReference>
<evidence type="ECO:0000256" key="9">
    <source>
        <dbReference type="ARBA" id="ARBA00022840"/>
    </source>
</evidence>
<sequence>MFDQKQIAEFKEAFSMIDHDNDGFIDKEDLKDMLASLGQSPTEEYIDDMMAEAPGSINFTMFLTLMGEKLSGTDPEHEILQAFEALDERSLGSINADDLREYLTTMGDRFTDDEVDILMKGAKIDHKNNFNYREFLLVEVTGDLSAVLMSEESDVPVYLGHYRVEKTLGQGSYGKVKLATNVKTGQKVALKFILKSNIKKPVHMTRIKREVRLLKLLNHPHIVKLYEVAETNQEIILTTEYASGGELFDYIVAQHRLKEKEARKIFRQIVSAVDYCHANCIIHRDLKPENLLLDVDRNIKIIDFGFANMFDPEGLMGTFCGSPFYASPEMILGKKYIGPEVDIWSMGVILYALLCGHLPFDDSNMKKLYNKIIEGKFNIPDYVSTSARDLITKMIVVDTNNRTTLKDVKSHPWISEDCDGPPENFLPERKVPEALDDAALGKLATYGFDLESSKQKILSDPHSPAFSTYYLILEKNRRESELSNNAKSQPEKIEPPIQSEAKENDNKKDADKEASTSKRRARTLTGGDTAKVQQAVLATLEKRAAQKDKKDDKNIPKPPTAQSDESKSQGRTRRHSVDPGGKEVAELAEKVAAKLKTGNNTTNSNDQNSKNDPDLNTVKGLFNVSTTSNKPPDEIIQEISRTLTANDVKFTISSKAFPPWSSFKTT</sequence>
<dbReference type="SUPFAM" id="SSF47473">
    <property type="entry name" value="EF-hand"/>
    <property type="match status" value="1"/>
</dbReference>
<dbReference type="InterPro" id="IPR028375">
    <property type="entry name" value="KA1/Ssp2_C"/>
</dbReference>
<dbReference type="Gene3D" id="3.30.310.80">
    <property type="entry name" value="Kinase associated domain 1, KA1"/>
    <property type="match status" value="1"/>
</dbReference>
<keyword evidence="3" id="KW-0808">Transferase</keyword>
<feature type="domain" description="Protein kinase" evidence="14">
    <location>
        <begin position="162"/>
        <end position="414"/>
    </location>
</feature>
<evidence type="ECO:0000313" key="16">
    <source>
        <dbReference type="EMBL" id="EPZ33309.1"/>
    </source>
</evidence>
<dbReference type="FunFam" id="3.30.200.20:FF:000003">
    <property type="entry name" value="Non-specific serine/threonine protein kinase"/>
    <property type="match status" value="1"/>
</dbReference>
<dbReference type="InterPro" id="IPR018247">
    <property type="entry name" value="EF_Hand_1_Ca_BS"/>
</dbReference>
<dbReference type="CDD" id="cd00051">
    <property type="entry name" value="EFh"/>
    <property type="match status" value="1"/>
</dbReference>
<evidence type="ECO:0000313" key="17">
    <source>
        <dbReference type="Proteomes" id="UP000030755"/>
    </source>
</evidence>
<dbReference type="PROSITE" id="PS50222">
    <property type="entry name" value="EF_HAND_2"/>
    <property type="match status" value="2"/>
</dbReference>
<feature type="compositionally biased region" description="Basic and acidic residues" evidence="13">
    <location>
        <begin position="575"/>
        <end position="592"/>
    </location>
</feature>
<feature type="compositionally biased region" description="Basic and acidic residues" evidence="13">
    <location>
        <begin position="489"/>
        <end position="516"/>
    </location>
</feature>
<dbReference type="GO" id="GO:0004674">
    <property type="term" value="F:protein serine/threonine kinase activity"/>
    <property type="evidence" value="ECO:0007669"/>
    <property type="project" value="UniProtKB-KW"/>
</dbReference>
<dbReference type="STRING" id="988480.A0A075AXN4"/>
<evidence type="ECO:0000256" key="5">
    <source>
        <dbReference type="ARBA" id="ARBA00022737"/>
    </source>
</evidence>
<dbReference type="PROSITE" id="PS50011">
    <property type="entry name" value="PROTEIN_KINASE_DOM"/>
    <property type="match status" value="1"/>
</dbReference>
<evidence type="ECO:0000256" key="11">
    <source>
        <dbReference type="ARBA" id="ARBA00048679"/>
    </source>
</evidence>
<dbReference type="GO" id="GO:0035556">
    <property type="term" value="P:intracellular signal transduction"/>
    <property type="evidence" value="ECO:0007669"/>
    <property type="project" value="TreeGrafter"/>
</dbReference>
<evidence type="ECO:0000259" key="15">
    <source>
        <dbReference type="PROSITE" id="PS50222"/>
    </source>
</evidence>
<dbReference type="HOGENOM" id="CLU_000288_59_3_1"/>
<proteinExistence type="predicted"/>
<dbReference type="InterPro" id="IPR000719">
    <property type="entry name" value="Prot_kinase_dom"/>
</dbReference>
<dbReference type="InterPro" id="IPR008271">
    <property type="entry name" value="Ser/Thr_kinase_AS"/>
</dbReference>
<organism evidence="16 17">
    <name type="scientific">Rozella allomycis (strain CSF55)</name>
    <dbReference type="NCBI Taxonomy" id="988480"/>
    <lineage>
        <taxon>Eukaryota</taxon>
        <taxon>Fungi</taxon>
        <taxon>Fungi incertae sedis</taxon>
        <taxon>Cryptomycota</taxon>
        <taxon>Cryptomycota incertae sedis</taxon>
        <taxon>Rozella</taxon>
    </lineage>
</organism>
<dbReference type="SMART" id="SM00054">
    <property type="entry name" value="EFh"/>
    <property type="match status" value="2"/>
</dbReference>
<dbReference type="FunFam" id="1.10.510.10:FF:000592">
    <property type="entry name" value="CAMK family protein kinase"/>
    <property type="match status" value="1"/>
</dbReference>
<dbReference type="AlphaFoldDB" id="A0A075AXN4"/>
<feature type="compositionally biased region" description="Polar residues" evidence="13">
    <location>
        <begin position="597"/>
        <end position="610"/>
    </location>
</feature>
<evidence type="ECO:0000256" key="10">
    <source>
        <dbReference type="ARBA" id="ARBA00047899"/>
    </source>
</evidence>
<keyword evidence="2" id="KW-0723">Serine/threonine-protein kinase</keyword>
<evidence type="ECO:0000256" key="6">
    <source>
        <dbReference type="ARBA" id="ARBA00022741"/>
    </source>
</evidence>
<evidence type="ECO:0000256" key="13">
    <source>
        <dbReference type="SAM" id="MobiDB-lite"/>
    </source>
</evidence>
<dbReference type="PROSITE" id="PS00108">
    <property type="entry name" value="PROTEIN_KINASE_ST"/>
    <property type="match status" value="1"/>
</dbReference>
<name>A0A075AXN4_ROZAC</name>
<accession>A0A075AXN4</accession>
<dbReference type="Gene3D" id="1.10.238.10">
    <property type="entry name" value="EF-hand"/>
    <property type="match status" value="2"/>
</dbReference>
<gene>
    <name evidence="16" type="ORF">O9G_001721</name>
</gene>
<keyword evidence="6 12" id="KW-0547">Nucleotide-binding</keyword>
<keyword evidence="5" id="KW-0677">Repeat</keyword>
<dbReference type="InterPro" id="IPR002048">
    <property type="entry name" value="EF_hand_dom"/>
</dbReference>
<dbReference type="SMART" id="SM00220">
    <property type="entry name" value="S_TKc"/>
    <property type="match status" value="1"/>
</dbReference>
<protein>
    <recommendedName>
        <fullName evidence="1">non-specific serine/threonine protein kinase</fullName>
        <ecNumber evidence="1">2.7.11.1</ecNumber>
    </recommendedName>
</protein>
<evidence type="ECO:0000256" key="2">
    <source>
        <dbReference type="ARBA" id="ARBA00022527"/>
    </source>
</evidence>
<keyword evidence="4" id="KW-0479">Metal-binding</keyword>
<dbReference type="OMA" id="NTERHRM"/>
<dbReference type="InterPro" id="IPR017441">
    <property type="entry name" value="Protein_kinase_ATP_BS"/>
</dbReference>
<evidence type="ECO:0000256" key="12">
    <source>
        <dbReference type="PROSITE-ProRule" id="PRU10141"/>
    </source>
</evidence>
<dbReference type="CDD" id="cd14003">
    <property type="entry name" value="STKc_AMPK-like"/>
    <property type="match status" value="1"/>
</dbReference>
<feature type="domain" description="EF-hand" evidence="15">
    <location>
        <begin position="5"/>
        <end position="40"/>
    </location>
</feature>
<dbReference type="GO" id="GO:0005524">
    <property type="term" value="F:ATP binding"/>
    <property type="evidence" value="ECO:0007669"/>
    <property type="project" value="UniProtKB-UniRule"/>
</dbReference>
<evidence type="ECO:0000256" key="7">
    <source>
        <dbReference type="ARBA" id="ARBA00022777"/>
    </source>
</evidence>
<dbReference type="Gene3D" id="1.10.510.10">
    <property type="entry name" value="Transferase(Phosphotransferase) domain 1"/>
    <property type="match status" value="1"/>
</dbReference>
<dbReference type="PANTHER" id="PTHR24346:SF106">
    <property type="entry name" value="PROTEIN KINASE DOMAIN-CONTAINING PROTEIN"/>
    <property type="match status" value="1"/>
</dbReference>
<dbReference type="SUPFAM" id="SSF56112">
    <property type="entry name" value="Protein kinase-like (PK-like)"/>
    <property type="match status" value="1"/>
</dbReference>
<dbReference type="PROSITE" id="PS00018">
    <property type="entry name" value="EF_HAND_1"/>
    <property type="match status" value="1"/>
</dbReference>